<dbReference type="PROSITE" id="PS51186">
    <property type="entry name" value="GNAT"/>
    <property type="match status" value="1"/>
</dbReference>
<dbReference type="Proteomes" id="UP000267017">
    <property type="component" value="Unassembled WGS sequence"/>
</dbReference>
<dbReference type="CDD" id="cd04301">
    <property type="entry name" value="NAT_SF"/>
    <property type="match status" value="1"/>
</dbReference>
<comment type="caution">
    <text evidence="2">The sequence shown here is derived from an EMBL/GenBank/DDBJ whole genome shotgun (WGS) entry which is preliminary data.</text>
</comment>
<keyword evidence="2" id="KW-0808">Transferase</keyword>
<proteinExistence type="predicted"/>
<dbReference type="InterPro" id="IPR016181">
    <property type="entry name" value="Acyl_CoA_acyltransferase"/>
</dbReference>
<dbReference type="Gene3D" id="3.40.630.30">
    <property type="match status" value="1"/>
</dbReference>
<dbReference type="EMBL" id="RRCN01000001">
    <property type="protein sequence ID" value="RRJ65229.1"/>
    <property type="molecule type" value="Genomic_DNA"/>
</dbReference>
<feature type="domain" description="N-acetyltransferase" evidence="1">
    <location>
        <begin position="135"/>
        <end position="270"/>
    </location>
</feature>
<organism evidence="2 3">
    <name type="scientific">Paenibacillus oralis</name>
    <dbReference type="NCBI Taxonomy" id="2490856"/>
    <lineage>
        <taxon>Bacteria</taxon>
        <taxon>Bacillati</taxon>
        <taxon>Bacillota</taxon>
        <taxon>Bacilli</taxon>
        <taxon>Bacillales</taxon>
        <taxon>Paenibacillaceae</taxon>
        <taxon>Paenibacillus</taxon>
    </lineage>
</organism>
<sequence>MPCSLPSETLIQQIVSSENDYMYDRMLAIQSKPGNPEGVELRRFGNALCIYSRTMPWPSFNTVKGLTAADGEFIDPIIEFYKTKGRKPQFELVPSFADQHVLARLAERGFFQSGFHTSLHLSEPQTPHIDEMDGITVKELQEDEFMTYAMIHCRGTGLSDDGIPYVAENNKVLYGRPGWKFYLAYVKEEPAAAGVMYIKDSIASFTFAATLPQFRNRGLQQRLLHRRIAEASRQGCKLAVGQCAFLSQSHRNMERAGMKTAYVRTSWTVR</sequence>
<dbReference type="InterPro" id="IPR000182">
    <property type="entry name" value="GNAT_dom"/>
</dbReference>
<evidence type="ECO:0000313" key="2">
    <source>
        <dbReference type="EMBL" id="RRJ65229.1"/>
    </source>
</evidence>
<keyword evidence="3" id="KW-1185">Reference proteome</keyword>
<dbReference type="RefSeq" id="WP_128633040.1">
    <property type="nucleotide sequence ID" value="NZ_RRCN01000001.1"/>
</dbReference>
<dbReference type="OrthoDB" id="2350893at2"/>
<dbReference type="AlphaFoldDB" id="A0A3P3U6M9"/>
<evidence type="ECO:0000313" key="3">
    <source>
        <dbReference type="Proteomes" id="UP000267017"/>
    </source>
</evidence>
<protein>
    <submittedName>
        <fullName evidence="2">N-acetyltransferase</fullName>
    </submittedName>
</protein>
<evidence type="ECO:0000259" key="1">
    <source>
        <dbReference type="PROSITE" id="PS51186"/>
    </source>
</evidence>
<gene>
    <name evidence="2" type="ORF">EHV15_21670</name>
</gene>
<dbReference type="GO" id="GO:0016747">
    <property type="term" value="F:acyltransferase activity, transferring groups other than amino-acyl groups"/>
    <property type="evidence" value="ECO:0007669"/>
    <property type="project" value="InterPro"/>
</dbReference>
<name>A0A3P3U6M9_9BACL</name>
<accession>A0A3P3U6M9</accession>
<dbReference type="SUPFAM" id="SSF55729">
    <property type="entry name" value="Acyl-CoA N-acyltransferases (Nat)"/>
    <property type="match status" value="1"/>
</dbReference>
<reference evidence="2 3" key="1">
    <citation type="submission" date="2018-11" db="EMBL/GenBank/DDBJ databases">
        <title>Genome sequencing of Paenibacillus sp. KCOM 3021 (= ChDC PVNT-B20).</title>
        <authorList>
            <person name="Kook J.-K."/>
            <person name="Park S.-N."/>
            <person name="Lim Y.K."/>
        </authorList>
    </citation>
    <scope>NUCLEOTIDE SEQUENCE [LARGE SCALE GENOMIC DNA]</scope>
    <source>
        <strain evidence="2 3">KCOM 3021</strain>
    </source>
</reference>